<reference evidence="3 4" key="1">
    <citation type="submission" date="2025-04" db="UniProtKB">
        <authorList>
            <consortium name="RefSeq"/>
        </authorList>
    </citation>
    <scope>IDENTIFICATION</scope>
    <source>
        <tissue evidence="3 4">Whole insect</tissue>
    </source>
</reference>
<feature type="transmembrane region" description="Helical" evidence="2">
    <location>
        <begin position="7"/>
        <end position="32"/>
    </location>
</feature>
<name>A0A6P7H2C8_DIAVI</name>
<dbReference type="AlphaFoldDB" id="A0A6P7H2C8"/>
<keyword evidence="2" id="KW-0472">Membrane</keyword>
<proteinExistence type="predicted"/>
<protein>
    <submittedName>
        <fullName evidence="3 4">Uncharacterized protein LOC114345249</fullName>
    </submittedName>
</protein>
<sequence length="185" mass="21452">MHPVSDYLISVIANILNFALYILGICLLAYIIKCCGSCCESSSNEQVGIQITTINRSTDQEETLMETCEPDVQQTPLNQQQNDKHLKSLKELERLETLEKELRGECRISIEHEDIYRRLTVLFYREKMRQLAEKNEEKKKRQCDALVSTNTLDERITSITEEEKEPNNTNKQPVDIEGQDELNEK</sequence>
<evidence type="ECO:0000256" key="1">
    <source>
        <dbReference type="SAM" id="MobiDB-lite"/>
    </source>
</evidence>
<keyword evidence="2" id="KW-1133">Transmembrane helix</keyword>
<organism evidence="4">
    <name type="scientific">Diabrotica virgifera virgifera</name>
    <name type="common">western corn rootworm</name>
    <dbReference type="NCBI Taxonomy" id="50390"/>
    <lineage>
        <taxon>Eukaryota</taxon>
        <taxon>Metazoa</taxon>
        <taxon>Ecdysozoa</taxon>
        <taxon>Arthropoda</taxon>
        <taxon>Hexapoda</taxon>
        <taxon>Insecta</taxon>
        <taxon>Pterygota</taxon>
        <taxon>Neoptera</taxon>
        <taxon>Endopterygota</taxon>
        <taxon>Coleoptera</taxon>
        <taxon>Polyphaga</taxon>
        <taxon>Cucujiformia</taxon>
        <taxon>Chrysomeloidea</taxon>
        <taxon>Chrysomelidae</taxon>
        <taxon>Galerucinae</taxon>
        <taxon>Diabroticina</taxon>
        <taxon>Diabroticites</taxon>
        <taxon>Diabrotica</taxon>
    </lineage>
</organism>
<feature type="region of interest" description="Disordered" evidence="1">
    <location>
        <begin position="153"/>
        <end position="185"/>
    </location>
</feature>
<keyword evidence="2" id="KW-0812">Transmembrane</keyword>
<accession>A0A6P7H2C8</accession>
<evidence type="ECO:0000256" key="2">
    <source>
        <dbReference type="SAM" id="Phobius"/>
    </source>
</evidence>
<dbReference type="RefSeq" id="XP_028151868.1">
    <property type="nucleotide sequence ID" value="XM_028296067.1"/>
</dbReference>
<gene>
    <name evidence="3 4" type="primary">LOC114345249</name>
</gene>
<evidence type="ECO:0000313" key="4">
    <source>
        <dbReference type="RefSeq" id="XP_028151868.1"/>
    </source>
</evidence>
<dbReference type="RefSeq" id="XP_028151867.1">
    <property type="nucleotide sequence ID" value="XM_028296066.1"/>
</dbReference>
<evidence type="ECO:0000313" key="3">
    <source>
        <dbReference type="RefSeq" id="XP_028151867.1"/>
    </source>
</evidence>